<protein>
    <recommendedName>
        <fullName evidence="2">BON domain-containing protein</fullName>
    </recommendedName>
</protein>
<evidence type="ECO:0000313" key="3">
    <source>
        <dbReference type="EMBL" id="CAG9184746.1"/>
    </source>
</evidence>
<dbReference type="PANTHER" id="PTHR34606">
    <property type="entry name" value="BON DOMAIN-CONTAINING PROTEIN"/>
    <property type="match status" value="1"/>
</dbReference>
<dbReference type="EMBL" id="CAJZAG010000013">
    <property type="protein sequence ID" value="CAG9184746.1"/>
    <property type="molecule type" value="Genomic_DNA"/>
</dbReference>
<name>A0ABM8XWI6_9BURK</name>
<feature type="compositionally biased region" description="Low complexity" evidence="1">
    <location>
        <begin position="363"/>
        <end position="384"/>
    </location>
</feature>
<dbReference type="Pfam" id="PF04972">
    <property type="entry name" value="BON"/>
    <property type="match status" value="1"/>
</dbReference>
<organism evidence="3 4">
    <name type="scientific">Cupriavidus pampae</name>
    <dbReference type="NCBI Taxonomy" id="659251"/>
    <lineage>
        <taxon>Bacteria</taxon>
        <taxon>Pseudomonadati</taxon>
        <taxon>Pseudomonadota</taxon>
        <taxon>Betaproteobacteria</taxon>
        <taxon>Burkholderiales</taxon>
        <taxon>Burkholderiaceae</taxon>
        <taxon>Cupriavidus</taxon>
    </lineage>
</organism>
<feature type="region of interest" description="Disordered" evidence="1">
    <location>
        <begin position="343"/>
        <end position="384"/>
    </location>
</feature>
<dbReference type="Proteomes" id="UP000706525">
    <property type="component" value="Unassembled WGS sequence"/>
</dbReference>
<dbReference type="InterPro" id="IPR051686">
    <property type="entry name" value="Lipoprotein_DolP"/>
</dbReference>
<evidence type="ECO:0000256" key="1">
    <source>
        <dbReference type="SAM" id="MobiDB-lite"/>
    </source>
</evidence>
<feature type="compositionally biased region" description="Polar residues" evidence="1">
    <location>
        <begin position="35"/>
        <end position="60"/>
    </location>
</feature>
<dbReference type="InterPro" id="IPR014004">
    <property type="entry name" value="Transpt-assoc_nodulatn_dom_bac"/>
</dbReference>
<keyword evidence="4" id="KW-1185">Reference proteome</keyword>
<dbReference type="RefSeq" id="WP_223994477.1">
    <property type="nucleotide sequence ID" value="NZ_CAJZAG010000013.1"/>
</dbReference>
<evidence type="ECO:0000313" key="4">
    <source>
        <dbReference type="Proteomes" id="UP000706525"/>
    </source>
</evidence>
<dbReference type="SMART" id="SM00749">
    <property type="entry name" value="BON"/>
    <property type="match status" value="1"/>
</dbReference>
<feature type="compositionally biased region" description="Basic and acidic residues" evidence="1">
    <location>
        <begin position="95"/>
        <end position="109"/>
    </location>
</feature>
<feature type="compositionally biased region" description="Basic and acidic residues" evidence="1">
    <location>
        <begin position="13"/>
        <end position="30"/>
    </location>
</feature>
<sequence length="384" mass="41767">MNQGNNRDSGYGSDRDDDRNSSDTPRRDSWPHGGQRQQQADSGGWLSSQRQPGGSDSNWQGAARQQGGGSDWDAGQREGRSSEREQWGDWHQGQRGREAWDEGGRENMYGRESGQGPERNRGEAPWGSEGGGQQRPDMRTHYRGGYGVSDYGSDFDRDTLVSSRDEARSQQGFARGGPNGGPSGGFSGGYRGGMQESRGGQGQNGLGQHYSGRGDDERAYEQFTGANERNRLSSSGYGGYEGQQRTYRGESNRGDRGAGGLATTRQQRVAPKGYIRSDERIREDLCERLTHSGRLDVHDVEVNVASGVVTLTGTVPDRMQKYRIEDMADDVFGVKEVQNELRVQRETQGQGNRLEAGSSGTKPAAGTGTQPGQPGTTTPTKSSI</sequence>
<reference evidence="3 4" key="1">
    <citation type="submission" date="2021-08" db="EMBL/GenBank/DDBJ databases">
        <authorList>
            <person name="Peeters C."/>
        </authorList>
    </citation>
    <scope>NUCLEOTIDE SEQUENCE [LARGE SCALE GENOMIC DNA]</scope>
    <source>
        <strain evidence="3 4">LMG 32289</strain>
    </source>
</reference>
<dbReference type="InterPro" id="IPR007055">
    <property type="entry name" value="BON_dom"/>
</dbReference>
<dbReference type="PANTHER" id="PTHR34606:SF15">
    <property type="entry name" value="BON DOMAIN-CONTAINING PROTEIN"/>
    <property type="match status" value="1"/>
</dbReference>
<dbReference type="Gene3D" id="3.30.1340.30">
    <property type="match status" value="1"/>
</dbReference>
<dbReference type="PROSITE" id="PS50914">
    <property type="entry name" value="BON"/>
    <property type="match status" value="1"/>
</dbReference>
<feature type="domain" description="BON" evidence="2">
    <location>
        <begin position="277"/>
        <end position="345"/>
    </location>
</feature>
<proteinExistence type="predicted"/>
<feature type="compositionally biased region" description="Basic and acidic residues" evidence="1">
    <location>
        <begin position="247"/>
        <end position="256"/>
    </location>
</feature>
<feature type="compositionally biased region" description="Gly residues" evidence="1">
    <location>
        <begin position="174"/>
        <end position="192"/>
    </location>
</feature>
<gene>
    <name evidence="3" type="ORF">LMG32289_05723</name>
</gene>
<comment type="caution">
    <text evidence="3">The sequence shown here is derived from an EMBL/GenBank/DDBJ whole genome shotgun (WGS) entry which is preliminary data.</text>
</comment>
<accession>A0ABM8XWI6</accession>
<feature type="compositionally biased region" description="Basic and acidic residues" evidence="1">
    <location>
        <begin position="74"/>
        <end position="88"/>
    </location>
</feature>
<feature type="region of interest" description="Disordered" evidence="1">
    <location>
        <begin position="1"/>
        <end position="270"/>
    </location>
</feature>
<feature type="compositionally biased region" description="Basic and acidic residues" evidence="1">
    <location>
        <begin position="154"/>
        <end position="168"/>
    </location>
</feature>
<evidence type="ECO:0000259" key="2">
    <source>
        <dbReference type="PROSITE" id="PS50914"/>
    </source>
</evidence>